<accession>A0A0V8IQF4</accession>
<dbReference type="OrthoDB" id="4932961at2"/>
<sequence>MRIVTELPAYHAAAAQLPVTAVPLDPAGSAQVRGALVVVPGVGPWWRGILAARDAGAAAAIVADPVTVPPEAVDALDMPPDIPVIVERPRLRPDVAADALSGREDGPTLISIEAAAASAGFEAVLRDAVGWARTLAGAPDVPPALRSAAATPHGRMALLDAGLPGGAVPVSVLAAVLQGKRCGGLVRVLALGTVRTEVTIDQPAGLARVQRSTADGGLVAPARFEASARLALRRAAAACADSREVSDLRELLLDAAVVSAMSSA</sequence>
<evidence type="ECO:0000313" key="1">
    <source>
        <dbReference type="EMBL" id="KSU77012.1"/>
    </source>
</evidence>
<protein>
    <submittedName>
        <fullName evidence="1">Uncharacterized protein</fullName>
    </submittedName>
</protein>
<dbReference type="Proteomes" id="UP000053199">
    <property type="component" value="Unassembled WGS sequence"/>
</dbReference>
<comment type="caution">
    <text evidence="1">The sequence shown here is derived from an EMBL/GenBank/DDBJ whole genome shotgun (WGS) entry which is preliminary data.</text>
</comment>
<dbReference type="AlphaFoldDB" id="A0A0V8IQF4"/>
<evidence type="ECO:0000313" key="2">
    <source>
        <dbReference type="Proteomes" id="UP000053199"/>
    </source>
</evidence>
<keyword evidence="2" id="KW-1185">Reference proteome</keyword>
<organism evidence="1 2">
    <name type="scientific">Pseudarthrobacter enclensis</name>
    <dbReference type="NCBI Taxonomy" id="993070"/>
    <lineage>
        <taxon>Bacteria</taxon>
        <taxon>Bacillati</taxon>
        <taxon>Actinomycetota</taxon>
        <taxon>Actinomycetes</taxon>
        <taxon>Micrococcales</taxon>
        <taxon>Micrococcaceae</taxon>
        <taxon>Pseudarthrobacter</taxon>
    </lineage>
</organism>
<dbReference type="STRING" id="993070.AS031_09495"/>
<gene>
    <name evidence="1" type="ORF">AS031_09495</name>
</gene>
<proteinExistence type="predicted"/>
<reference evidence="1 2" key="1">
    <citation type="journal article" date="2014" name="Arch. Microbiol.">
        <title>Arthrobacter enclensis sp. nov., isolated from sediment sample.</title>
        <authorList>
            <person name="Dastager S.G."/>
            <person name="Liu Q."/>
            <person name="Tang S.K."/>
            <person name="Krishnamurthi S."/>
            <person name="Lee J.C."/>
            <person name="Li W.J."/>
        </authorList>
    </citation>
    <scope>NUCLEOTIDE SEQUENCE [LARGE SCALE GENOMIC DNA]</scope>
    <source>
        <strain evidence="1 2">NIO-1008</strain>
    </source>
</reference>
<dbReference type="EMBL" id="LNQM01000003">
    <property type="protein sequence ID" value="KSU77012.1"/>
    <property type="molecule type" value="Genomic_DNA"/>
</dbReference>
<name>A0A0V8IQF4_9MICC</name>